<evidence type="ECO:0000313" key="1">
    <source>
        <dbReference type="EMBL" id="MCB5161636.1"/>
    </source>
</evidence>
<name>A0A9X1LEK7_9GAMM</name>
<dbReference type="RefSeq" id="WP_226754010.1">
    <property type="nucleotide sequence ID" value="NZ_JAJATW010000008.1"/>
</dbReference>
<protein>
    <submittedName>
        <fullName evidence="1">Uncharacterized protein</fullName>
    </submittedName>
</protein>
<dbReference type="AlphaFoldDB" id="A0A9X1LEK7"/>
<keyword evidence="2" id="KW-1185">Reference proteome</keyword>
<dbReference type="EMBL" id="JAJATW010000008">
    <property type="protein sequence ID" value="MCB5161636.1"/>
    <property type="molecule type" value="Genomic_DNA"/>
</dbReference>
<accession>A0A9X1LEK7</accession>
<evidence type="ECO:0000313" key="2">
    <source>
        <dbReference type="Proteomes" id="UP001139095"/>
    </source>
</evidence>
<organism evidence="1 2">
    <name type="scientific">Marinomonas algarum</name>
    <dbReference type="NCBI Taxonomy" id="2883105"/>
    <lineage>
        <taxon>Bacteria</taxon>
        <taxon>Pseudomonadati</taxon>
        <taxon>Pseudomonadota</taxon>
        <taxon>Gammaproteobacteria</taxon>
        <taxon>Oceanospirillales</taxon>
        <taxon>Oceanospirillaceae</taxon>
        <taxon>Marinomonas</taxon>
    </lineage>
</organism>
<gene>
    <name evidence="1" type="ORF">LG368_06945</name>
</gene>
<reference evidence="1" key="1">
    <citation type="submission" date="2021-10" db="EMBL/GenBank/DDBJ databases">
        <title>Marinomonas pontica sp. nov., isolated from the Black Sea.</title>
        <authorList>
            <person name="Zhao L.-H."/>
            <person name="Xue J.-H."/>
        </authorList>
    </citation>
    <scope>NUCLEOTIDE SEQUENCE</scope>
    <source>
        <strain evidence="1">E8</strain>
    </source>
</reference>
<comment type="caution">
    <text evidence="1">The sequence shown here is derived from an EMBL/GenBank/DDBJ whole genome shotgun (WGS) entry which is preliminary data.</text>
</comment>
<proteinExistence type="predicted"/>
<sequence>MTLPQSDIEVYVLSCPTENIIAWLENTFTIVDQSPLSSLSTKVTLSFKENRIDVTILEQAAGKRFTSIWFDSDQTPWENDMACAKQVFESLNCEVRCNFQGWEEEGDQDPDQWWRINSHGEGPFIWN</sequence>
<dbReference type="Proteomes" id="UP001139095">
    <property type="component" value="Unassembled WGS sequence"/>
</dbReference>